<evidence type="ECO:0000313" key="1">
    <source>
        <dbReference type="EnsemblPlants" id="AVESA.00010b.r2.5AG0818200.1.CDS.1"/>
    </source>
</evidence>
<name>A0ACD5XRU7_AVESA</name>
<reference evidence="1" key="2">
    <citation type="submission" date="2025-09" db="UniProtKB">
        <authorList>
            <consortium name="EnsemblPlants"/>
        </authorList>
    </citation>
    <scope>IDENTIFICATION</scope>
</reference>
<evidence type="ECO:0000313" key="2">
    <source>
        <dbReference type="Proteomes" id="UP001732700"/>
    </source>
</evidence>
<sequence>MLATAPFGTRGEDAGKKNKIFTEKRCPSFSMHADGGAAPSKGDSTADPSSLFFIDAAHPYAAAAASALSSHRSKSKWSHLSSLPLPDPLPASALSAVLLLLRHRPHVALSFHSFALRRLLPSRSPPPLILSASAAHVAAASRLRRAAISVLSSATCHYSPFQIFSALAATYRRFSSAPFVFDLLLLAYLRSRRDPLAATSIARRLLAAGACPLPATAAALFRSLPSAESALEMYHQIYTRAGPRTNRALQPTAQTFNSLLLALYRHGKCEDFSIALDEMDRYSCKHNVGTYNIRMASYCDGREMDEARRLWDEMVQGGIQPDVTTYNTMIAGYCGAGEVGMAEEMFKDMGISGIEPSVTTFEWLVRGHCGIGDVDAAMLVRADLRRRGFAMAAEVVEEVVDTLCQKSRVEEGLAVLRAEMKREDFTPSRGIYEALIRGFCEEGEVEVAMRLQAEMAGKGFKAGDEVYHGFLRAYEKTGNYEMVERLRKEMSVIGIEDEIGMDCMQ</sequence>
<accession>A0ACD5XRU7</accession>
<protein>
    <submittedName>
        <fullName evidence="1">Uncharacterized protein</fullName>
    </submittedName>
</protein>
<proteinExistence type="predicted"/>
<reference evidence="1" key="1">
    <citation type="submission" date="2021-05" db="EMBL/GenBank/DDBJ databases">
        <authorList>
            <person name="Scholz U."/>
            <person name="Mascher M."/>
            <person name="Fiebig A."/>
        </authorList>
    </citation>
    <scope>NUCLEOTIDE SEQUENCE [LARGE SCALE GENOMIC DNA]</scope>
</reference>
<dbReference type="EnsemblPlants" id="AVESA.00010b.r2.5AG0818200.1">
    <property type="protein sequence ID" value="AVESA.00010b.r2.5AG0818200.1.CDS.1"/>
    <property type="gene ID" value="AVESA.00010b.r2.5AG0818200"/>
</dbReference>
<organism evidence="1 2">
    <name type="scientific">Avena sativa</name>
    <name type="common">Oat</name>
    <dbReference type="NCBI Taxonomy" id="4498"/>
    <lineage>
        <taxon>Eukaryota</taxon>
        <taxon>Viridiplantae</taxon>
        <taxon>Streptophyta</taxon>
        <taxon>Embryophyta</taxon>
        <taxon>Tracheophyta</taxon>
        <taxon>Spermatophyta</taxon>
        <taxon>Magnoliopsida</taxon>
        <taxon>Liliopsida</taxon>
        <taxon>Poales</taxon>
        <taxon>Poaceae</taxon>
        <taxon>BOP clade</taxon>
        <taxon>Pooideae</taxon>
        <taxon>Poodae</taxon>
        <taxon>Poeae</taxon>
        <taxon>Poeae Chloroplast Group 1 (Aveneae type)</taxon>
        <taxon>Aveninae</taxon>
        <taxon>Avena</taxon>
    </lineage>
</organism>
<dbReference type="Proteomes" id="UP001732700">
    <property type="component" value="Chromosome 5A"/>
</dbReference>
<keyword evidence="2" id="KW-1185">Reference proteome</keyword>